<keyword evidence="8" id="KW-0325">Glycoprotein</keyword>
<dbReference type="PANTHER" id="PTHR12027">
    <property type="entry name" value="WNT RELATED"/>
    <property type="match status" value="1"/>
</dbReference>
<comment type="similarity">
    <text evidence="2 10">Belongs to the Wnt family.</text>
</comment>
<feature type="compositionally biased region" description="Basic and acidic residues" evidence="11">
    <location>
        <begin position="140"/>
        <end position="156"/>
    </location>
</feature>
<dbReference type="Gene3D" id="3.30.2460.20">
    <property type="match status" value="1"/>
</dbReference>
<evidence type="ECO:0000313" key="12">
    <source>
        <dbReference type="EMBL" id="KAK3858120.1"/>
    </source>
</evidence>
<sequence length="510" mass="56769">MSPFPPLHRSQGHRPVMDHSRICRRRGRRYARDPQSEICRHKPQLVPVILEGAQKAMKECQSQFSGHRWNCTDNRRSLKRILMRDTPESAYLNSIVSAGVTHQVTTACSRGDIEHCACSRNSKGSINYEIRMKKSKSKKGNRERDRRRQQTRVDGRRRSRKGKGRGRGRGRGAASEASSEGRRWDRGRGLTQGETLDNTPPHSMGPRSRHQQHHVDQTVRGTTAEGVEAEGMATKREGGRGGRGGGGGNGENTARRNTETRDRERRHGMEAGEETRGGGAVGGAGEGGVGVPGDAGVMTQTHQGGHGSDWHWRGCDDNVRFGYRVARDFVDGRYLVARATRDIKSQVLLWNNEAGRRAVRKRLVTHCKCHGLTGSCTHKTCWQRLAPFTKVASHLTHKFSSAVKVLPSNDGGTIIPAGQRNRSPRKLDLVYLEDSPDFCSANKRTGSLGTQGRLCNMTSASLDNCATLCCDRGYTQTVHLVRESCRCRFRYCCEVTCDTCQTRRTVSHCR</sequence>
<evidence type="ECO:0000256" key="3">
    <source>
        <dbReference type="ARBA" id="ARBA00022473"/>
    </source>
</evidence>
<comment type="subcellular location">
    <subcellularLocation>
        <location evidence="1 10">Secreted</location>
        <location evidence="1 10">Extracellular space</location>
        <location evidence="1 10">Extracellular matrix</location>
    </subcellularLocation>
</comment>
<dbReference type="InterPro" id="IPR043158">
    <property type="entry name" value="Wnt_C"/>
</dbReference>
<dbReference type="Proteomes" id="UP001286313">
    <property type="component" value="Unassembled WGS sequence"/>
</dbReference>
<evidence type="ECO:0000256" key="10">
    <source>
        <dbReference type="RuleBase" id="RU003500"/>
    </source>
</evidence>
<keyword evidence="4" id="KW-0964">Secreted</keyword>
<evidence type="ECO:0000256" key="6">
    <source>
        <dbReference type="ARBA" id="ARBA00022687"/>
    </source>
</evidence>
<dbReference type="PRINTS" id="PR01349">
    <property type="entry name" value="WNTPROTEIN"/>
</dbReference>
<proteinExistence type="inferred from homology"/>
<evidence type="ECO:0000256" key="1">
    <source>
        <dbReference type="ARBA" id="ARBA00004498"/>
    </source>
</evidence>
<accession>A0AAE1EPA1</accession>
<dbReference type="Pfam" id="PF00110">
    <property type="entry name" value="wnt"/>
    <property type="match status" value="2"/>
</dbReference>
<comment type="caution">
    <text evidence="12">The sequence shown here is derived from an EMBL/GenBank/DDBJ whole genome shotgun (WGS) entry which is preliminary data.</text>
</comment>
<dbReference type="GO" id="GO:0005125">
    <property type="term" value="F:cytokine activity"/>
    <property type="evidence" value="ECO:0007669"/>
    <property type="project" value="TreeGrafter"/>
</dbReference>
<organism evidence="12 13">
    <name type="scientific">Petrolisthes cinctipes</name>
    <name type="common">Flat porcelain crab</name>
    <dbReference type="NCBI Taxonomy" id="88211"/>
    <lineage>
        <taxon>Eukaryota</taxon>
        <taxon>Metazoa</taxon>
        <taxon>Ecdysozoa</taxon>
        <taxon>Arthropoda</taxon>
        <taxon>Crustacea</taxon>
        <taxon>Multicrustacea</taxon>
        <taxon>Malacostraca</taxon>
        <taxon>Eumalacostraca</taxon>
        <taxon>Eucarida</taxon>
        <taxon>Decapoda</taxon>
        <taxon>Pleocyemata</taxon>
        <taxon>Anomura</taxon>
        <taxon>Galatheoidea</taxon>
        <taxon>Porcellanidae</taxon>
        <taxon>Petrolisthes</taxon>
    </lineage>
</organism>
<keyword evidence="6 10" id="KW-0879">Wnt signaling pathway</keyword>
<dbReference type="GO" id="GO:0030182">
    <property type="term" value="P:neuron differentiation"/>
    <property type="evidence" value="ECO:0007669"/>
    <property type="project" value="TreeGrafter"/>
</dbReference>
<feature type="region of interest" description="Disordered" evidence="11">
    <location>
        <begin position="127"/>
        <end position="309"/>
    </location>
</feature>
<dbReference type="AlphaFoldDB" id="A0AAE1EPA1"/>
<feature type="compositionally biased region" description="Basic and acidic residues" evidence="11">
    <location>
        <begin position="253"/>
        <end position="276"/>
    </location>
</feature>
<evidence type="ECO:0000256" key="7">
    <source>
        <dbReference type="ARBA" id="ARBA00023157"/>
    </source>
</evidence>
<feature type="compositionally biased region" description="Gly residues" evidence="11">
    <location>
        <begin position="241"/>
        <end position="250"/>
    </location>
</feature>
<dbReference type="GO" id="GO:0045165">
    <property type="term" value="P:cell fate commitment"/>
    <property type="evidence" value="ECO:0007669"/>
    <property type="project" value="TreeGrafter"/>
</dbReference>
<reference evidence="12" key="1">
    <citation type="submission" date="2023-10" db="EMBL/GenBank/DDBJ databases">
        <title>Genome assemblies of two species of porcelain crab, Petrolisthes cinctipes and Petrolisthes manimaculis (Anomura: Porcellanidae).</title>
        <authorList>
            <person name="Angst P."/>
        </authorList>
    </citation>
    <scope>NUCLEOTIDE SEQUENCE</scope>
    <source>
        <strain evidence="12">PB745_01</strain>
        <tissue evidence="12">Gill</tissue>
    </source>
</reference>
<dbReference type="GO" id="GO:0060070">
    <property type="term" value="P:canonical Wnt signaling pathway"/>
    <property type="evidence" value="ECO:0007669"/>
    <property type="project" value="TreeGrafter"/>
</dbReference>
<protein>
    <recommendedName>
        <fullName evidence="10">Protein Wnt</fullName>
    </recommendedName>
</protein>
<evidence type="ECO:0000256" key="5">
    <source>
        <dbReference type="ARBA" id="ARBA00022530"/>
    </source>
</evidence>
<dbReference type="GO" id="GO:0005615">
    <property type="term" value="C:extracellular space"/>
    <property type="evidence" value="ECO:0007669"/>
    <property type="project" value="TreeGrafter"/>
</dbReference>
<keyword evidence="3 10" id="KW-0217">Developmental protein</keyword>
<feature type="compositionally biased region" description="Basic residues" evidence="11">
    <location>
        <begin position="157"/>
        <end position="170"/>
    </location>
</feature>
<evidence type="ECO:0000313" key="13">
    <source>
        <dbReference type="Proteomes" id="UP001286313"/>
    </source>
</evidence>
<keyword evidence="7" id="KW-1015">Disulfide bond</keyword>
<dbReference type="PANTHER" id="PTHR12027:SF72">
    <property type="entry name" value="PROTEIN WNT-6"/>
    <property type="match status" value="1"/>
</dbReference>
<evidence type="ECO:0000256" key="9">
    <source>
        <dbReference type="ARBA" id="ARBA00023288"/>
    </source>
</evidence>
<gene>
    <name evidence="12" type="ORF">Pcinc_035667</name>
</gene>
<name>A0AAE1EPA1_PETCI</name>
<dbReference type="InterPro" id="IPR005817">
    <property type="entry name" value="Wnt"/>
</dbReference>
<dbReference type="EMBL" id="JAWQEG010005402">
    <property type="protein sequence ID" value="KAK3858120.1"/>
    <property type="molecule type" value="Genomic_DNA"/>
</dbReference>
<feature type="compositionally biased region" description="Basic and acidic residues" evidence="11">
    <location>
        <begin position="179"/>
        <end position="188"/>
    </location>
</feature>
<evidence type="ECO:0000256" key="2">
    <source>
        <dbReference type="ARBA" id="ARBA00005683"/>
    </source>
</evidence>
<comment type="function">
    <text evidence="10">Ligand for members of the frizzled family of seven transmembrane receptors.</text>
</comment>
<dbReference type="SMART" id="SM00097">
    <property type="entry name" value="WNT1"/>
    <property type="match status" value="1"/>
</dbReference>
<feature type="compositionally biased region" description="Gly residues" evidence="11">
    <location>
        <begin position="277"/>
        <end position="293"/>
    </location>
</feature>
<dbReference type="GO" id="GO:0005109">
    <property type="term" value="F:frizzled binding"/>
    <property type="evidence" value="ECO:0007669"/>
    <property type="project" value="TreeGrafter"/>
</dbReference>
<feature type="compositionally biased region" description="Polar residues" evidence="11">
    <location>
        <begin position="192"/>
        <end position="201"/>
    </location>
</feature>
<evidence type="ECO:0000256" key="11">
    <source>
        <dbReference type="SAM" id="MobiDB-lite"/>
    </source>
</evidence>
<keyword evidence="13" id="KW-1185">Reference proteome</keyword>
<keyword evidence="5" id="KW-0272">Extracellular matrix</keyword>
<keyword evidence="9" id="KW-0449">Lipoprotein</keyword>
<evidence type="ECO:0000256" key="8">
    <source>
        <dbReference type="ARBA" id="ARBA00023180"/>
    </source>
</evidence>
<evidence type="ECO:0000256" key="4">
    <source>
        <dbReference type="ARBA" id="ARBA00022525"/>
    </source>
</evidence>